<dbReference type="NCBIfam" id="TIGR04183">
    <property type="entry name" value="Por_Secre_tail"/>
    <property type="match status" value="1"/>
</dbReference>
<evidence type="ECO:0000313" key="1">
    <source>
        <dbReference type="EMBL" id="RKX71730.1"/>
    </source>
</evidence>
<organism evidence="1 2">
    <name type="scientific">candidate division WOR-3 bacterium</name>
    <dbReference type="NCBI Taxonomy" id="2052148"/>
    <lineage>
        <taxon>Bacteria</taxon>
        <taxon>Bacteria division WOR-3</taxon>
    </lineage>
</organism>
<reference evidence="1 2" key="1">
    <citation type="submission" date="2018-06" db="EMBL/GenBank/DDBJ databases">
        <title>Extensive metabolic versatility and redundancy in microbially diverse, dynamic hydrothermal sediments.</title>
        <authorList>
            <person name="Dombrowski N."/>
            <person name="Teske A."/>
            <person name="Baker B.J."/>
        </authorList>
    </citation>
    <scope>NUCLEOTIDE SEQUENCE [LARGE SCALE GENOMIC DNA]</scope>
    <source>
        <strain evidence="1">B36_G15</strain>
    </source>
</reference>
<dbReference type="InterPro" id="IPR026444">
    <property type="entry name" value="Secre_tail"/>
</dbReference>
<gene>
    <name evidence="1" type="ORF">DRP53_00665</name>
</gene>
<comment type="caution">
    <text evidence="1">The sequence shown here is derived from an EMBL/GenBank/DDBJ whole genome shotgun (WGS) entry which is preliminary data.</text>
</comment>
<sequence>MILLLFILSGPVGEYLGLDYHFFTYSQGFDSLHTLTSDSGDITITDTFSVLDTLTYQGHPAYLTRRVRISDLSPRADTTLSWEIGDSLFTYTVLGETVQVKSYVIPFTVGSRWDLGLVGDTLIGDFDNDGIDDTLIVEQSSALVSDSLPISVPLGTFYAFQLDLTIFLRGWQSYISDSCRLWIRDLQHLVPYLGVIRDSTVIIDTVRLFNIWVWAATMILYTEAVDTGYIGIREAETSQLPLLYPILGGVRIHGSGSWMVEVYDVAGRCCEERKVRIDQSGEFRPPLPSGIYFARIRGKKGIRSIKFLVLK</sequence>
<proteinExistence type="predicted"/>
<protein>
    <recommendedName>
        <fullName evidence="3">Secretion system C-terminal sorting domain-containing protein</fullName>
    </recommendedName>
</protein>
<name>A0A660SP31_UNCW3</name>
<accession>A0A660SP31</accession>
<dbReference type="Proteomes" id="UP000268469">
    <property type="component" value="Unassembled WGS sequence"/>
</dbReference>
<evidence type="ECO:0008006" key="3">
    <source>
        <dbReference type="Google" id="ProtNLM"/>
    </source>
</evidence>
<dbReference type="EMBL" id="QNBE01000003">
    <property type="protein sequence ID" value="RKX71730.1"/>
    <property type="molecule type" value="Genomic_DNA"/>
</dbReference>
<evidence type="ECO:0000313" key="2">
    <source>
        <dbReference type="Proteomes" id="UP000268469"/>
    </source>
</evidence>
<dbReference type="AlphaFoldDB" id="A0A660SP31"/>